<dbReference type="STRING" id="576137.A0A1L7XM21"/>
<dbReference type="EMBL" id="FJOG01000034">
    <property type="protein sequence ID" value="CZR66082.1"/>
    <property type="molecule type" value="Genomic_DNA"/>
</dbReference>
<dbReference type="OrthoDB" id="9991317at2759"/>
<keyword evidence="3" id="KW-1185">Reference proteome</keyword>
<feature type="domain" description="CHAT" evidence="1">
    <location>
        <begin position="612"/>
        <end position="849"/>
    </location>
</feature>
<reference evidence="2 3" key="1">
    <citation type="submission" date="2016-03" db="EMBL/GenBank/DDBJ databases">
        <authorList>
            <person name="Ploux O."/>
        </authorList>
    </citation>
    <scope>NUCLEOTIDE SEQUENCE [LARGE SCALE GENOMIC DNA]</scope>
    <source>
        <strain evidence="2 3">UAMH 11012</strain>
    </source>
</reference>
<evidence type="ECO:0000259" key="1">
    <source>
        <dbReference type="Pfam" id="PF12770"/>
    </source>
</evidence>
<dbReference type="Pfam" id="PF12770">
    <property type="entry name" value="CHAT"/>
    <property type="match status" value="1"/>
</dbReference>
<protein>
    <recommendedName>
        <fullName evidence="1">CHAT domain-containing protein</fullName>
    </recommendedName>
</protein>
<accession>A0A1L7XM21</accession>
<dbReference type="AlphaFoldDB" id="A0A1L7XM21"/>
<evidence type="ECO:0000313" key="2">
    <source>
        <dbReference type="EMBL" id="CZR66082.1"/>
    </source>
</evidence>
<dbReference type="Proteomes" id="UP000184330">
    <property type="component" value="Unassembled WGS sequence"/>
</dbReference>
<dbReference type="InterPro" id="IPR024983">
    <property type="entry name" value="CHAT_dom"/>
</dbReference>
<evidence type="ECO:0000313" key="3">
    <source>
        <dbReference type="Proteomes" id="UP000184330"/>
    </source>
</evidence>
<name>A0A1L7XM21_9HELO</name>
<proteinExistence type="predicted"/>
<organism evidence="2 3">
    <name type="scientific">Phialocephala subalpina</name>
    <dbReference type="NCBI Taxonomy" id="576137"/>
    <lineage>
        <taxon>Eukaryota</taxon>
        <taxon>Fungi</taxon>
        <taxon>Dikarya</taxon>
        <taxon>Ascomycota</taxon>
        <taxon>Pezizomycotina</taxon>
        <taxon>Leotiomycetes</taxon>
        <taxon>Helotiales</taxon>
        <taxon>Mollisiaceae</taxon>
        <taxon>Phialocephala</taxon>
        <taxon>Phialocephala fortinii species complex</taxon>
    </lineage>
</organism>
<dbReference type="Gene3D" id="1.25.40.10">
    <property type="entry name" value="Tetratricopeptide repeat domain"/>
    <property type="match status" value="2"/>
</dbReference>
<gene>
    <name evidence="2" type="ORF">PAC_15983</name>
</gene>
<dbReference type="InterPro" id="IPR011990">
    <property type="entry name" value="TPR-like_helical_dom_sf"/>
</dbReference>
<sequence length="866" mass="96327">MPRPQYEITGSESLLDEAIQLGSQAQRSLASTHRGLPGISVNLSVVLELKCDRTGRIDFLTQALGHARKAISLVEPIHPDYPMWLVNLSNLLRDQFEAIGDRIDLEEAIDHIRNAVNLTPPKHFRRASRMYTLASHLLTLYDITGISAALDESIKTLRGAIQEACNNSIRGKCWASLCGRLASKFLLSGDPEDLKMAVVSSEEAMKSIPISNEEKASALNTINSALILKSNDEKGISGLDKAIENGRNILSITPIGHYRRPLYLSNLGVLWYLKYSQTRDPTHLDKGVEFAEEANYIAPASSPNYATHLRNYGRVLKLRFDEKQNPDDLRRALQAFMKAFDSLNSPPLERIRAGESAGTILMQQRRWDEASKMYTEAVHLITRLSPRSLAVEDQQYLLSEMFGLSAAAASASLMAGRSPKEAVDILENGRGVISRLAIDSRDELEALRTKYPDYYSEYERLKNATALEPTDQESSSRGLLTFRTTNESLSHRFRKYQAYNTTDKHRRALDALDEFEARIRRELKEFKYFHLTPSPEDCMKLASRAPIVCFAITKFRSDALIITERDVRCLPLPEVDFNGLQKAAMTMVGADRITNSRNSYTRGSRNSVLRGTLETLWKTIVSPVLSEVGMMSTPVTGRLPRIYWVASGFLALMPLHAAGGELDFAMNHAVSTYIPTLKALQLSQSIRRNEMTTKAPQRTLMIVAVPDAPGEQSLHLEEELRDIEAVVESTQAFSIRKLDSPQKEEVIDGLPDSAMVHFACHGYADARNPSNGGLLVGVLPSGESDLLSVRDLSRSRWPNLRLAYLSACSTARNAATDLLDESIHIANTFGLIGFPHVIGTLWDADNIAATRDLDTSARPEPPQTTS</sequence>